<dbReference type="Pfam" id="PF09664">
    <property type="entry name" value="DUF2399"/>
    <property type="match status" value="1"/>
</dbReference>
<feature type="domain" description="Conserved hypothetical protein CHP02679 N terminus" evidence="2">
    <location>
        <begin position="35"/>
        <end position="231"/>
    </location>
</feature>
<dbReference type="EMBL" id="CP006254">
    <property type="protein sequence ID" value="AGT30708.1"/>
    <property type="molecule type" value="Genomic_DNA"/>
</dbReference>
<dbReference type="OrthoDB" id="1661308at2"/>
<evidence type="ECO:0000259" key="1">
    <source>
        <dbReference type="Pfam" id="PF09664"/>
    </source>
</evidence>
<dbReference type="NCBIfam" id="TIGR02679">
    <property type="entry name" value="TIGR02679 family protein"/>
    <property type="match status" value="1"/>
</dbReference>
<evidence type="ECO:0000259" key="2">
    <source>
        <dbReference type="Pfam" id="PF11796"/>
    </source>
</evidence>
<name>S5ZK62_GEOG3</name>
<evidence type="ECO:0000313" key="4">
    <source>
        <dbReference type="Proteomes" id="UP000015500"/>
    </source>
</evidence>
<dbReference type="STRING" id="1921421.M493_01860"/>
<gene>
    <name evidence="3" type="ORF">M493_01860</name>
</gene>
<keyword evidence="4" id="KW-1185">Reference proteome</keyword>
<reference evidence="3 4" key="1">
    <citation type="journal article" date="2014" name="Genome Announc.">
        <title>Complete Genome Sequence of the Thermophilic Polychlorinated Biphenyl Degrader Geobacillus sp. Strain JF8 (NBRC 109937).</title>
        <authorList>
            <person name="Shintani M."/>
            <person name="Ohtsubo Y."/>
            <person name="Fukuda K."/>
            <person name="Hosoyama A."/>
            <person name="Ohji S."/>
            <person name="Yamazoe A."/>
            <person name="Fujita N."/>
            <person name="Nagata Y."/>
            <person name="Tsuda M."/>
            <person name="Hatta T."/>
            <person name="Kimbara K."/>
        </authorList>
    </citation>
    <scope>NUCLEOTIDE SEQUENCE [LARGE SCALE GENOMIC DNA]</scope>
    <source>
        <strain evidence="3 4">JF8</strain>
    </source>
</reference>
<proteinExistence type="predicted"/>
<dbReference type="HOGENOM" id="CLU_035709_1_0_9"/>
<dbReference type="InterPro" id="IPR013495">
    <property type="entry name" value="CHP02679"/>
</dbReference>
<protein>
    <submittedName>
        <fullName evidence="3">Topoisomerase IV subunit A</fullName>
    </submittedName>
</protein>
<accession>S5ZK62</accession>
<dbReference type="Proteomes" id="UP000015500">
    <property type="component" value="Chromosome"/>
</dbReference>
<dbReference type="GO" id="GO:0016853">
    <property type="term" value="F:isomerase activity"/>
    <property type="evidence" value="ECO:0007669"/>
    <property type="project" value="UniProtKB-KW"/>
</dbReference>
<sequence length="406" mass="44908">MSIAKEAAAFFRSERAFHRLFVEMKRKYESLGRVGGTVSLQSFSDEEREAIAAFFGKDVARVSLSTFEKQLGQTKFAGVGLVALLEQYFGESLVSKKERLQAEEDERERFFARLVEEHHWFATIRSQRFVQTAYETNRDGLEAAVRLVGEALRRLPLSSYMRLPLFAQQVAGDPHAFDLSTLSGRLLLSALQAAVPGQWDATSVESVNELLQSVGLLREDILNFATCANILAETEEGPHRVFSAAVEGNVALNVPLREVLPLARAHPACGQTVYIVENAGVFSTLLDTRAPLVSTNGQMNLATIKLLDLLAASGAKLYYSGDFDPEGLAMAERLLERYGPAVTLWRFSLDDYMAANPVVDLPPERLAKLASVASEPLRPVKEAIERTKKAGYQEAIIERLARDIKG</sequence>
<organism evidence="3 4">
    <name type="scientific">Geobacillus genomosp. 3</name>
    <dbReference type="NCBI Taxonomy" id="1921421"/>
    <lineage>
        <taxon>Bacteria</taxon>
        <taxon>Bacillati</taxon>
        <taxon>Bacillota</taxon>
        <taxon>Bacilli</taxon>
        <taxon>Bacillales</taxon>
        <taxon>Anoxybacillaceae</taxon>
        <taxon>Geobacillus</taxon>
    </lineage>
</organism>
<dbReference type="PATRIC" id="fig|1345697.3.peg.288"/>
<dbReference type="AlphaFoldDB" id="S5ZK62"/>
<dbReference type="CDD" id="cd00188">
    <property type="entry name" value="TOPRIM"/>
    <property type="match status" value="1"/>
</dbReference>
<feature type="domain" description="DUF2399" evidence="1">
    <location>
        <begin position="253"/>
        <end position="404"/>
    </location>
</feature>
<dbReference type="Pfam" id="PF11796">
    <property type="entry name" value="DUF3323"/>
    <property type="match status" value="1"/>
</dbReference>
<dbReference type="KEGG" id="gjf:M493_01860"/>
<dbReference type="InterPro" id="IPR024465">
    <property type="entry name" value="DUF2399"/>
</dbReference>
<dbReference type="InterPro" id="IPR024466">
    <property type="entry name" value="CHP02679_N"/>
</dbReference>
<dbReference type="RefSeq" id="WP_020958520.1">
    <property type="nucleotide sequence ID" value="NC_022080.4"/>
</dbReference>
<evidence type="ECO:0000313" key="3">
    <source>
        <dbReference type="EMBL" id="AGT30708.1"/>
    </source>
</evidence>